<dbReference type="Gene3D" id="1.25.40.10">
    <property type="entry name" value="Tetratricopeptide repeat domain"/>
    <property type="match status" value="2"/>
</dbReference>
<dbReference type="InterPro" id="IPR000845">
    <property type="entry name" value="Nucleoside_phosphorylase_d"/>
</dbReference>
<dbReference type="Pfam" id="PF13374">
    <property type="entry name" value="TPR_10"/>
    <property type="match status" value="1"/>
</dbReference>
<dbReference type="InterPro" id="IPR011990">
    <property type="entry name" value="TPR-like_helical_dom_sf"/>
</dbReference>
<comment type="caution">
    <text evidence="2">The sequence shown here is derived from an EMBL/GenBank/DDBJ whole genome shotgun (WGS) entry which is preliminary data.</text>
</comment>
<protein>
    <recommendedName>
        <fullName evidence="1">Nucleoside phosphorylase domain-containing protein</fullName>
    </recommendedName>
</protein>
<dbReference type="Gene3D" id="3.40.50.300">
    <property type="entry name" value="P-loop containing nucleotide triphosphate hydrolases"/>
    <property type="match status" value="1"/>
</dbReference>
<sequence length="1104" mass="123322">MSLRRLAYGDYTMAWICISSDEHLAATAMLDETHEALPVFPPDTDFNHYNLGSIGGTNIVVAKPPAWEMASPSASAVNKRIVATFSNVGAVLLVGVGSGVPSSDNDIRLGDVVVSAETMAHDRRIYDPEVKSSDHGFRAPQRGPNSWSTILTRMISELMLRHQRYGNNIQHHLSTCMMHHPDLWPQFARPESSPDILHEPVRSTSGWVQIERPARPLQEVIKVHNGPIATGNSVIRTGDIRDSVSKSLGGVLCFDTVPADLIHELPCASIRGICNYTDIHANRKWRGHAAAVAAAFAKEVVLALCTTVADRQNATLQQGVSAAGSKMDATALTIQKNQNHDTRSHWLVPFPRNNRFCGREQELSTLQQWSSTEGSCRHLAIAGLGGVGKSQVALEFAYRAKACNPSCSVFWVPGTDLSAFGRACLDICHMLQIPGYDADEADVRKLVGYTLSNDSTLGPWLLVVDNIDDMSVMVSDHETGAPALMDYLPWSPDGTILFTTRNRKLALKHAGNNTILLDMMSRRDAETLLRKSVLQQHVLLDGAATKKLLERLDFLPLAIKQAVAYINENGISISEYTDLIRRSEWEGFGILSEGFEDEGTYMPTKKSIATTWLTSIRQIGRTNPLAIEYLSYMACLCNQKIPKNLLPAPPSMKESQDAIGALMAYFLIRKRDARDSFDMHPLVRLATRNWLKSEGKLCNWQIRAFYFMGKVLSEAIDARSFKRDWVMVVSSHAQCLFKTTKFGKRDLTEAILVAKNLSTCLNSVGNYQACHEINRHLLRLQVKHCGPVSYGVYNTRQTMELTLMELRDFAQAEDQLREMIKMGKELLKNHEDAAVSVCKSRLAKVVGSNNRFGEAKQIHEDNVALQIRLTHAEHPSVLMAKSALAETLFEHRHLVEAELLSTQLLDIGARRRPETDAIMASTMRILGGAEWQMKKLNEAKSFLTMALDMQVKLHGENHRETLNTKAFLVDVLFELGNHEESQKVLYQVINSRSRTLGPNAWDTIAVLSALVKLRMFQRCVHQALAIHQKIVSRVVDALGPGHRETLKQMCVLADILSKCGREADSREMLERVLELRIKVQGIRHPDTDTLFRRLNQLRQADMKA</sequence>
<dbReference type="PANTHER" id="PTHR46082">
    <property type="entry name" value="ATP/GTP-BINDING PROTEIN-RELATED"/>
    <property type="match status" value="1"/>
</dbReference>
<proteinExistence type="predicted"/>
<dbReference type="GO" id="GO:0009116">
    <property type="term" value="P:nucleoside metabolic process"/>
    <property type="evidence" value="ECO:0007669"/>
    <property type="project" value="InterPro"/>
</dbReference>
<organism evidence="2 3">
    <name type="scientific">Claviceps pusilla</name>
    <dbReference type="NCBI Taxonomy" id="123648"/>
    <lineage>
        <taxon>Eukaryota</taxon>
        <taxon>Fungi</taxon>
        <taxon>Dikarya</taxon>
        <taxon>Ascomycota</taxon>
        <taxon>Pezizomycotina</taxon>
        <taxon>Sordariomycetes</taxon>
        <taxon>Hypocreomycetidae</taxon>
        <taxon>Hypocreales</taxon>
        <taxon>Clavicipitaceae</taxon>
        <taxon>Claviceps</taxon>
    </lineage>
</organism>
<dbReference type="InterPro" id="IPR027417">
    <property type="entry name" value="P-loop_NTPase"/>
</dbReference>
<dbReference type="EMBL" id="SRPW01002093">
    <property type="protein sequence ID" value="KAG5995981.1"/>
    <property type="molecule type" value="Genomic_DNA"/>
</dbReference>
<evidence type="ECO:0000313" key="2">
    <source>
        <dbReference type="EMBL" id="KAG5995981.1"/>
    </source>
</evidence>
<dbReference type="AlphaFoldDB" id="A0A9P7N637"/>
<dbReference type="Pfam" id="PF01048">
    <property type="entry name" value="PNP_UDP_1"/>
    <property type="match status" value="1"/>
</dbReference>
<evidence type="ECO:0000313" key="3">
    <source>
        <dbReference type="Proteomes" id="UP000748025"/>
    </source>
</evidence>
<gene>
    <name evidence="2" type="ORF">E4U43_002935</name>
</gene>
<dbReference type="Proteomes" id="UP000748025">
    <property type="component" value="Unassembled WGS sequence"/>
</dbReference>
<keyword evidence="3" id="KW-1185">Reference proteome</keyword>
<reference evidence="2" key="1">
    <citation type="journal article" date="2020" name="bioRxiv">
        <title>Whole genome comparisons of ergot fungi reveals the divergence and evolution of species within the genus Claviceps are the result of varying mechanisms driving genome evolution and host range expansion.</title>
        <authorList>
            <person name="Wyka S.A."/>
            <person name="Mondo S.J."/>
            <person name="Liu M."/>
            <person name="Dettman J."/>
            <person name="Nalam V."/>
            <person name="Broders K.D."/>
        </authorList>
    </citation>
    <scope>NUCLEOTIDE SEQUENCE</scope>
    <source>
        <strain evidence="2">CCC 602</strain>
    </source>
</reference>
<dbReference type="InterPro" id="IPR035994">
    <property type="entry name" value="Nucleoside_phosphorylase_sf"/>
</dbReference>
<dbReference type="Gene3D" id="3.40.50.1580">
    <property type="entry name" value="Nucleoside phosphorylase domain"/>
    <property type="match status" value="1"/>
</dbReference>
<dbReference type="OrthoDB" id="626167at2759"/>
<dbReference type="SUPFAM" id="SSF52540">
    <property type="entry name" value="P-loop containing nucleoside triphosphate hydrolases"/>
    <property type="match status" value="1"/>
</dbReference>
<dbReference type="SUPFAM" id="SSF53167">
    <property type="entry name" value="Purine and uridine phosphorylases"/>
    <property type="match status" value="1"/>
</dbReference>
<dbReference type="PANTHER" id="PTHR46082:SF6">
    <property type="entry name" value="AAA+ ATPASE DOMAIN-CONTAINING PROTEIN-RELATED"/>
    <property type="match status" value="1"/>
</dbReference>
<accession>A0A9P7N637</accession>
<name>A0A9P7N637_9HYPO</name>
<dbReference type="Pfam" id="PF13424">
    <property type="entry name" value="TPR_12"/>
    <property type="match status" value="1"/>
</dbReference>
<evidence type="ECO:0000259" key="1">
    <source>
        <dbReference type="Pfam" id="PF01048"/>
    </source>
</evidence>
<dbReference type="InterPro" id="IPR053137">
    <property type="entry name" value="NLR-like"/>
</dbReference>
<feature type="domain" description="Nucleoside phosphorylase" evidence="1">
    <location>
        <begin position="33"/>
        <end position="249"/>
    </location>
</feature>
<dbReference type="SUPFAM" id="SSF48452">
    <property type="entry name" value="TPR-like"/>
    <property type="match status" value="2"/>
</dbReference>
<dbReference type="GO" id="GO:0003824">
    <property type="term" value="F:catalytic activity"/>
    <property type="evidence" value="ECO:0007669"/>
    <property type="project" value="InterPro"/>
</dbReference>